<dbReference type="EMBL" id="PGVA01000041">
    <property type="protein sequence ID" value="PLR81014.1"/>
    <property type="molecule type" value="Genomic_DNA"/>
</dbReference>
<comment type="subcellular location">
    <subcellularLocation>
        <location evidence="1">Membrane</location>
        <topology evidence="1">Multi-pass membrane protein</topology>
    </subcellularLocation>
</comment>
<evidence type="ECO:0000313" key="8">
    <source>
        <dbReference type="Proteomes" id="UP000234951"/>
    </source>
</evidence>
<reference evidence="6 8" key="1">
    <citation type="submission" date="2017-11" db="EMBL/GenBank/DDBJ databases">
        <title>Comparitive Functional Genomics of Dry Heat Resistant strains isolated from the Viking Spacecraft.</title>
        <authorList>
            <person name="Seuylemezian A."/>
            <person name="Cooper K."/>
            <person name="Vaishampayan P."/>
        </authorList>
    </citation>
    <scope>NUCLEOTIDE SEQUENCE [LARGE SCALE GENOMIC DNA]</scope>
    <source>
        <strain evidence="6 8">M4.6</strain>
    </source>
</reference>
<sequence length="110" mass="12806">MDRKRPTNDERLLATAIYVSSFFTTFIGPLIIWLIKKNESAFVDYHGREYFNFIISYAIYSIISVLLMLVLIGFVTIWIIGILTVVFTIIAAIKAFEGEEYRIPFIFRIL</sequence>
<keyword evidence="3 5" id="KW-1133">Transmembrane helix</keyword>
<dbReference type="OrthoDB" id="9808930at2"/>
<dbReference type="Proteomes" id="UP000235114">
    <property type="component" value="Unassembled WGS sequence"/>
</dbReference>
<comment type="caution">
    <text evidence="6">The sequence shown here is derived from an EMBL/GenBank/DDBJ whole genome shotgun (WGS) entry which is preliminary data.</text>
</comment>
<feature type="transmembrane region" description="Helical" evidence="5">
    <location>
        <begin position="50"/>
        <end position="70"/>
    </location>
</feature>
<evidence type="ECO:0000256" key="1">
    <source>
        <dbReference type="ARBA" id="ARBA00004141"/>
    </source>
</evidence>
<feature type="transmembrane region" description="Helical" evidence="5">
    <location>
        <begin position="77"/>
        <end position="96"/>
    </location>
</feature>
<keyword evidence="2 5" id="KW-0812">Transmembrane</keyword>
<dbReference type="RefSeq" id="WP_101578387.1">
    <property type="nucleotide sequence ID" value="NZ_PGVA01000041.1"/>
</dbReference>
<accession>A0A2N5GIY4</accession>
<dbReference type="AlphaFoldDB" id="A0A2N5GIY4"/>
<organism evidence="6 8">
    <name type="scientific">Bacillus canaveralius</name>
    <dbReference type="NCBI Taxonomy" id="1403243"/>
    <lineage>
        <taxon>Bacteria</taxon>
        <taxon>Bacillati</taxon>
        <taxon>Bacillota</taxon>
        <taxon>Bacilli</taxon>
        <taxon>Bacillales</taxon>
        <taxon>Bacillaceae</taxon>
        <taxon>Bacillus</taxon>
    </lineage>
</organism>
<protein>
    <submittedName>
        <fullName evidence="6">DUF4870 domain-containing protein</fullName>
    </submittedName>
</protein>
<evidence type="ECO:0000256" key="4">
    <source>
        <dbReference type="ARBA" id="ARBA00023136"/>
    </source>
</evidence>
<evidence type="ECO:0000256" key="3">
    <source>
        <dbReference type="ARBA" id="ARBA00022989"/>
    </source>
</evidence>
<feature type="transmembrane region" description="Helical" evidence="5">
    <location>
        <begin position="12"/>
        <end position="35"/>
    </location>
</feature>
<keyword evidence="4 5" id="KW-0472">Membrane</keyword>
<reference evidence="7 9" key="2">
    <citation type="submission" date="2017-12" db="EMBL/GenBank/DDBJ databases">
        <title>Comparative Functional Genomics of Dry Heat Resistant strains isolated from the Viking Spacecraft.</title>
        <authorList>
            <person name="Seuylemezian A."/>
            <person name="Cooper K."/>
            <person name="Vaishampayan P."/>
        </authorList>
    </citation>
    <scope>NUCLEOTIDE SEQUENCE [LARGE SCALE GENOMIC DNA]</scope>
    <source>
        <strain evidence="7 9">ATCC 29669</strain>
    </source>
</reference>
<evidence type="ECO:0000256" key="2">
    <source>
        <dbReference type="ARBA" id="ARBA00022692"/>
    </source>
</evidence>
<gene>
    <name evidence="6" type="ORF">CU635_15990</name>
    <name evidence="7" type="ORF">CVD25_06960</name>
</gene>
<evidence type="ECO:0000313" key="6">
    <source>
        <dbReference type="EMBL" id="PLR81014.1"/>
    </source>
</evidence>
<dbReference type="Pfam" id="PF09685">
    <property type="entry name" value="MamF_MmsF"/>
    <property type="match status" value="1"/>
</dbReference>
<dbReference type="EMBL" id="PGVD01000019">
    <property type="protein sequence ID" value="PLR99010.1"/>
    <property type="molecule type" value="Genomic_DNA"/>
</dbReference>
<evidence type="ECO:0000313" key="7">
    <source>
        <dbReference type="EMBL" id="PLR99010.1"/>
    </source>
</evidence>
<name>A0A2N5GIY4_9BACI</name>
<dbReference type="Proteomes" id="UP000234951">
    <property type="component" value="Unassembled WGS sequence"/>
</dbReference>
<evidence type="ECO:0000313" key="9">
    <source>
        <dbReference type="Proteomes" id="UP000235114"/>
    </source>
</evidence>
<proteinExistence type="predicted"/>
<evidence type="ECO:0000256" key="5">
    <source>
        <dbReference type="SAM" id="Phobius"/>
    </source>
</evidence>
<dbReference type="InterPro" id="IPR019109">
    <property type="entry name" value="MamF_MmsF"/>
</dbReference>
<keyword evidence="9" id="KW-1185">Reference proteome</keyword>